<keyword evidence="4" id="KW-1185">Reference proteome</keyword>
<protein>
    <submittedName>
        <fullName evidence="3">Peptidase dimerization domain-containing protein</fullName>
    </submittedName>
</protein>
<evidence type="ECO:0000313" key="3">
    <source>
        <dbReference type="EMBL" id="MFC6591375.1"/>
    </source>
</evidence>
<feature type="compositionally biased region" description="Basic residues" evidence="1">
    <location>
        <begin position="1"/>
        <end position="11"/>
    </location>
</feature>
<dbReference type="EMBL" id="JBHSWD010000001">
    <property type="protein sequence ID" value="MFC6591375.1"/>
    <property type="molecule type" value="Genomic_DNA"/>
</dbReference>
<evidence type="ECO:0000313" key="4">
    <source>
        <dbReference type="Proteomes" id="UP001596297"/>
    </source>
</evidence>
<accession>A0ABW1YAN4</accession>
<dbReference type="Pfam" id="PF07687">
    <property type="entry name" value="M20_dimer"/>
    <property type="match status" value="1"/>
</dbReference>
<name>A0ABW1YAN4_9DEIO</name>
<dbReference type="Proteomes" id="UP001596297">
    <property type="component" value="Unassembled WGS sequence"/>
</dbReference>
<feature type="region of interest" description="Disordered" evidence="1">
    <location>
        <begin position="1"/>
        <end position="61"/>
    </location>
</feature>
<proteinExistence type="predicted"/>
<dbReference type="RefSeq" id="WP_380082376.1">
    <property type="nucleotide sequence ID" value="NZ_JBHSWD010000001.1"/>
</dbReference>
<organism evidence="3 4">
    <name type="scientific">Deinococcus lacus</name>
    <dbReference type="NCBI Taxonomy" id="392561"/>
    <lineage>
        <taxon>Bacteria</taxon>
        <taxon>Thermotogati</taxon>
        <taxon>Deinococcota</taxon>
        <taxon>Deinococci</taxon>
        <taxon>Deinococcales</taxon>
        <taxon>Deinococcaceae</taxon>
        <taxon>Deinococcus</taxon>
    </lineage>
</organism>
<evidence type="ECO:0000259" key="2">
    <source>
        <dbReference type="Pfam" id="PF07687"/>
    </source>
</evidence>
<feature type="domain" description="Peptidase M20 dimerisation" evidence="2">
    <location>
        <begin position="66"/>
        <end position="133"/>
    </location>
</feature>
<sequence length="243" mass="25511">MAGGQRGRRGPGRPAGSQRVAGPPSPRTRGLCGSRRLPGHRRNAGCGGAALPSGLQRPRRPLLGAQAPSTVHALGSAVAALYRLYRPAEPRTTLNVGQVQGGHSVNSIAASSELLLDLRSLDPGALQTLDEQACRALHQAARDTGVTLHLERVGDRPGGPLNAGPLFKLAREAAQSSGFELRQAASSTDANAAIPYGLHALSLGVYRGGQAHREDEWVDPSSHAQGLKFLQKFLALYQARPLA</sequence>
<comment type="caution">
    <text evidence="3">The sequence shown here is derived from an EMBL/GenBank/DDBJ whole genome shotgun (WGS) entry which is preliminary data.</text>
</comment>
<dbReference type="SUPFAM" id="SSF55031">
    <property type="entry name" value="Bacterial exopeptidase dimerisation domain"/>
    <property type="match status" value="1"/>
</dbReference>
<evidence type="ECO:0000256" key="1">
    <source>
        <dbReference type="SAM" id="MobiDB-lite"/>
    </source>
</evidence>
<dbReference type="Gene3D" id="3.30.70.360">
    <property type="match status" value="1"/>
</dbReference>
<gene>
    <name evidence="3" type="ORF">ACFP81_04675</name>
</gene>
<dbReference type="Gene3D" id="3.40.630.10">
    <property type="entry name" value="Zn peptidases"/>
    <property type="match status" value="1"/>
</dbReference>
<dbReference type="SUPFAM" id="SSF53187">
    <property type="entry name" value="Zn-dependent exopeptidases"/>
    <property type="match status" value="1"/>
</dbReference>
<dbReference type="InterPro" id="IPR036264">
    <property type="entry name" value="Bact_exopeptidase_dim_dom"/>
</dbReference>
<dbReference type="InterPro" id="IPR011650">
    <property type="entry name" value="Peptidase_M20_dimer"/>
</dbReference>
<reference evidence="4" key="1">
    <citation type="journal article" date="2019" name="Int. J. Syst. Evol. Microbiol.">
        <title>The Global Catalogue of Microorganisms (GCM) 10K type strain sequencing project: providing services to taxonomists for standard genome sequencing and annotation.</title>
        <authorList>
            <consortium name="The Broad Institute Genomics Platform"/>
            <consortium name="The Broad Institute Genome Sequencing Center for Infectious Disease"/>
            <person name="Wu L."/>
            <person name="Ma J."/>
        </authorList>
    </citation>
    <scope>NUCLEOTIDE SEQUENCE [LARGE SCALE GENOMIC DNA]</scope>
    <source>
        <strain evidence="4">CGMCC 1.15772</strain>
    </source>
</reference>